<dbReference type="SUPFAM" id="SSF52540">
    <property type="entry name" value="P-loop containing nucleoside triphosphate hydrolases"/>
    <property type="match status" value="2"/>
</dbReference>
<evidence type="ECO:0000256" key="5">
    <source>
        <dbReference type="ARBA" id="ARBA00023054"/>
    </source>
</evidence>
<dbReference type="GO" id="GO:0051015">
    <property type="term" value="F:actin filament binding"/>
    <property type="evidence" value="ECO:0007669"/>
    <property type="project" value="InterPro"/>
</dbReference>
<dbReference type="PROSITE" id="PS51844">
    <property type="entry name" value="SH3_LIKE"/>
    <property type="match status" value="1"/>
</dbReference>
<dbReference type="FunFam" id="2.30.30.360:FF:000001">
    <property type="entry name" value="Myosin heavy chain"/>
    <property type="match status" value="1"/>
</dbReference>
<feature type="domain" description="Myosin motor" evidence="10">
    <location>
        <begin position="127"/>
        <end position="219"/>
    </location>
</feature>
<dbReference type="Proteomes" id="UP000728032">
    <property type="component" value="Unassembled WGS sequence"/>
</dbReference>
<dbReference type="PRINTS" id="PR00193">
    <property type="entry name" value="MYOSINHEAVY"/>
</dbReference>
<evidence type="ECO:0000259" key="10">
    <source>
        <dbReference type="PROSITE" id="PS51456"/>
    </source>
</evidence>
<dbReference type="OrthoDB" id="10055605at2759"/>
<keyword evidence="5" id="KW-0175">Coiled coil</keyword>
<keyword evidence="13" id="KW-1185">Reference proteome</keyword>
<dbReference type="Pfam" id="PF00063">
    <property type="entry name" value="Myosin_head"/>
    <property type="match status" value="1"/>
</dbReference>
<evidence type="ECO:0008006" key="14">
    <source>
        <dbReference type="Google" id="ProtNLM"/>
    </source>
</evidence>
<keyword evidence="4" id="KW-0112">Calmodulin-binding</keyword>
<dbReference type="EMBL" id="CAJPVJ010014472">
    <property type="protein sequence ID" value="CAG2175376.1"/>
    <property type="molecule type" value="Genomic_DNA"/>
</dbReference>
<dbReference type="PANTHER" id="PTHR13140">
    <property type="entry name" value="MYOSIN"/>
    <property type="match status" value="1"/>
</dbReference>
<name>A0A7R9MDJ3_9ACAR</name>
<keyword evidence="6 9" id="KW-0518">Myosin</keyword>
<dbReference type="GO" id="GO:0005516">
    <property type="term" value="F:calmodulin binding"/>
    <property type="evidence" value="ECO:0007669"/>
    <property type="project" value="UniProtKB-KW"/>
</dbReference>
<dbReference type="GO" id="GO:0005737">
    <property type="term" value="C:cytoplasm"/>
    <property type="evidence" value="ECO:0007669"/>
    <property type="project" value="TreeGrafter"/>
</dbReference>
<dbReference type="GO" id="GO:0016459">
    <property type="term" value="C:myosin complex"/>
    <property type="evidence" value="ECO:0007669"/>
    <property type="project" value="UniProtKB-KW"/>
</dbReference>
<evidence type="ECO:0000256" key="2">
    <source>
        <dbReference type="ARBA" id="ARBA00022741"/>
    </source>
</evidence>
<evidence type="ECO:0000313" key="12">
    <source>
        <dbReference type="EMBL" id="CAD7658190.1"/>
    </source>
</evidence>
<feature type="domain" description="Myosin N-terminal SH3-like" evidence="11">
    <location>
        <begin position="27"/>
        <end position="76"/>
    </location>
</feature>
<evidence type="ECO:0000259" key="11">
    <source>
        <dbReference type="PROSITE" id="PS51844"/>
    </source>
</evidence>
<dbReference type="Gene3D" id="2.30.30.360">
    <property type="entry name" value="Myosin S1 fragment, N-terminal"/>
    <property type="match status" value="1"/>
</dbReference>
<keyword evidence="3" id="KW-0067">ATP-binding</keyword>
<evidence type="ECO:0000256" key="7">
    <source>
        <dbReference type="ARBA" id="ARBA00023175"/>
    </source>
</evidence>
<keyword evidence="2" id="KW-0547">Nucleotide-binding</keyword>
<dbReference type="GO" id="GO:0016020">
    <property type="term" value="C:membrane"/>
    <property type="evidence" value="ECO:0007669"/>
    <property type="project" value="TreeGrafter"/>
</dbReference>
<evidence type="ECO:0000313" key="13">
    <source>
        <dbReference type="Proteomes" id="UP000728032"/>
    </source>
</evidence>
<proteinExistence type="inferred from homology"/>
<dbReference type="GO" id="GO:0000146">
    <property type="term" value="F:microfilament motor activity"/>
    <property type="evidence" value="ECO:0007669"/>
    <property type="project" value="TreeGrafter"/>
</dbReference>
<sequence>MAEDPDPSQYLIVSLEQKRKDQTKPYDGKKMVWVPDEKECYLLGNIESTKGDMVTVDCGKGEVRTLKKDLVQQVNPPKFEKCDDMASLTYLNDASVLHNLKERYYNHMIYKTLKKDLCQQVNPPKYEKADDMSNLTYLNDASVLYNLRARYENQLIYTYSGLFCVVINPYKRFPIYTNRVVQLYRGKRRTEVPPHLFAISDGAYTEMLTNRENQSMLIT</sequence>
<keyword evidence="7" id="KW-0505">Motor protein</keyword>
<dbReference type="InterPro" id="IPR027417">
    <property type="entry name" value="P-loop_NTPase"/>
</dbReference>
<dbReference type="GO" id="GO:0005524">
    <property type="term" value="F:ATP binding"/>
    <property type="evidence" value="ECO:0007669"/>
    <property type="project" value="UniProtKB-KW"/>
</dbReference>
<dbReference type="PROSITE" id="PS51456">
    <property type="entry name" value="MYOSIN_MOTOR"/>
    <property type="match status" value="1"/>
</dbReference>
<dbReference type="InterPro" id="IPR036961">
    <property type="entry name" value="Kinesin_motor_dom_sf"/>
</dbReference>
<dbReference type="Pfam" id="PF02736">
    <property type="entry name" value="Myosin_N"/>
    <property type="match status" value="1"/>
</dbReference>
<comment type="similarity">
    <text evidence="1 9">Belongs to the TRAFAC class myosin-kinesin ATPase superfamily. Myosin family.</text>
</comment>
<dbReference type="InterPro" id="IPR001609">
    <property type="entry name" value="Myosin_head_motor_dom-like"/>
</dbReference>
<evidence type="ECO:0000256" key="3">
    <source>
        <dbReference type="ARBA" id="ARBA00022840"/>
    </source>
</evidence>
<reference evidence="12" key="1">
    <citation type="submission" date="2020-11" db="EMBL/GenBank/DDBJ databases">
        <authorList>
            <person name="Tran Van P."/>
        </authorList>
    </citation>
    <scope>NUCLEOTIDE SEQUENCE</scope>
</reference>
<dbReference type="EMBL" id="OC929297">
    <property type="protein sequence ID" value="CAD7658190.1"/>
    <property type="molecule type" value="Genomic_DNA"/>
</dbReference>
<comment type="caution">
    <text evidence="9">Lacks conserved residue(s) required for the propagation of feature annotation.</text>
</comment>
<keyword evidence="8 9" id="KW-0009">Actin-binding</keyword>
<evidence type="ECO:0000256" key="8">
    <source>
        <dbReference type="ARBA" id="ARBA00023203"/>
    </source>
</evidence>
<dbReference type="InterPro" id="IPR008989">
    <property type="entry name" value="Myosin_S1_N"/>
</dbReference>
<dbReference type="FunFam" id="3.40.850.10:FF:000101">
    <property type="entry name" value="Slow myosin heavy chain 2"/>
    <property type="match status" value="1"/>
</dbReference>
<accession>A0A7R9MDJ3</accession>
<dbReference type="Gene3D" id="3.40.850.10">
    <property type="entry name" value="Kinesin motor domain"/>
    <property type="match status" value="2"/>
</dbReference>
<dbReference type="InterPro" id="IPR004009">
    <property type="entry name" value="SH3_Myosin"/>
</dbReference>
<dbReference type="AlphaFoldDB" id="A0A7R9MDJ3"/>
<dbReference type="PANTHER" id="PTHR13140:SF857">
    <property type="entry name" value="MYOSIN-11"/>
    <property type="match status" value="1"/>
</dbReference>
<evidence type="ECO:0000256" key="1">
    <source>
        <dbReference type="ARBA" id="ARBA00008314"/>
    </source>
</evidence>
<dbReference type="GO" id="GO:0007015">
    <property type="term" value="P:actin filament organization"/>
    <property type="evidence" value="ECO:0007669"/>
    <property type="project" value="TreeGrafter"/>
</dbReference>
<evidence type="ECO:0000256" key="6">
    <source>
        <dbReference type="ARBA" id="ARBA00023123"/>
    </source>
</evidence>
<evidence type="ECO:0000256" key="4">
    <source>
        <dbReference type="ARBA" id="ARBA00022860"/>
    </source>
</evidence>
<gene>
    <name evidence="12" type="ORF">ONB1V03_LOCUS14813</name>
</gene>
<organism evidence="12">
    <name type="scientific">Oppiella nova</name>
    <dbReference type="NCBI Taxonomy" id="334625"/>
    <lineage>
        <taxon>Eukaryota</taxon>
        <taxon>Metazoa</taxon>
        <taxon>Ecdysozoa</taxon>
        <taxon>Arthropoda</taxon>
        <taxon>Chelicerata</taxon>
        <taxon>Arachnida</taxon>
        <taxon>Acari</taxon>
        <taxon>Acariformes</taxon>
        <taxon>Sarcoptiformes</taxon>
        <taxon>Oribatida</taxon>
        <taxon>Brachypylina</taxon>
        <taxon>Oppioidea</taxon>
        <taxon>Oppiidae</taxon>
        <taxon>Oppiella</taxon>
    </lineage>
</organism>
<dbReference type="GO" id="GO:0003012">
    <property type="term" value="P:muscle system process"/>
    <property type="evidence" value="ECO:0007669"/>
    <property type="project" value="UniProtKB-ARBA"/>
</dbReference>
<evidence type="ECO:0000256" key="9">
    <source>
        <dbReference type="PROSITE-ProRule" id="PRU00782"/>
    </source>
</evidence>
<protein>
    <recommendedName>
        <fullName evidence="14">Myosin heavy chain</fullName>
    </recommendedName>
</protein>